<proteinExistence type="predicted"/>
<evidence type="ECO:0000313" key="2">
    <source>
        <dbReference type="Proteomes" id="UP000799640"/>
    </source>
</evidence>
<name>A0A6G1HV55_9PEZI</name>
<accession>A0A6G1HV55</accession>
<keyword evidence="2" id="KW-1185">Reference proteome</keyword>
<dbReference type="Proteomes" id="UP000799640">
    <property type="component" value="Unassembled WGS sequence"/>
</dbReference>
<sequence>MTELGGGRLFKAAVYTAPQDRMPYESPADLSLPYSSPPSPPPSRNTYCAVSTQQMRLDICFDDTERDTRWCALCHQHVALPAPMFLVAAVRIATHTTSARGGDYMSIDFLHTVAPLLLIRPSEISTLSLQYLAYPLRSAGSCWRALRLRG</sequence>
<gene>
    <name evidence="1" type="ORF">EJ06DRAFT_60150</name>
</gene>
<dbReference type="AlphaFoldDB" id="A0A6G1HV55"/>
<dbReference type="EMBL" id="ML996697">
    <property type="protein sequence ID" value="KAF2399615.1"/>
    <property type="molecule type" value="Genomic_DNA"/>
</dbReference>
<organism evidence="1 2">
    <name type="scientific">Trichodelitschia bisporula</name>
    <dbReference type="NCBI Taxonomy" id="703511"/>
    <lineage>
        <taxon>Eukaryota</taxon>
        <taxon>Fungi</taxon>
        <taxon>Dikarya</taxon>
        <taxon>Ascomycota</taxon>
        <taxon>Pezizomycotina</taxon>
        <taxon>Dothideomycetes</taxon>
        <taxon>Dothideomycetes incertae sedis</taxon>
        <taxon>Phaeotrichales</taxon>
        <taxon>Phaeotrichaceae</taxon>
        <taxon>Trichodelitschia</taxon>
    </lineage>
</organism>
<reference evidence="1" key="1">
    <citation type="journal article" date="2020" name="Stud. Mycol.">
        <title>101 Dothideomycetes genomes: a test case for predicting lifestyles and emergence of pathogens.</title>
        <authorList>
            <person name="Haridas S."/>
            <person name="Albert R."/>
            <person name="Binder M."/>
            <person name="Bloem J."/>
            <person name="Labutti K."/>
            <person name="Salamov A."/>
            <person name="Andreopoulos B."/>
            <person name="Baker S."/>
            <person name="Barry K."/>
            <person name="Bills G."/>
            <person name="Bluhm B."/>
            <person name="Cannon C."/>
            <person name="Castanera R."/>
            <person name="Culley D."/>
            <person name="Daum C."/>
            <person name="Ezra D."/>
            <person name="Gonzalez J."/>
            <person name="Henrissat B."/>
            <person name="Kuo A."/>
            <person name="Liang C."/>
            <person name="Lipzen A."/>
            <person name="Lutzoni F."/>
            <person name="Magnuson J."/>
            <person name="Mondo S."/>
            <person name="Nolan M."/>
            <person name="Ohm R."/>
            <person name="Pangilinan J."/>
            <person name="Park H.-J."/>
            <person name="Ramirez L."/>
            <person name="Alfaro M."/>
            <person name="Sun H."/>
            <person name="Tritt A."/>
            <person name="Yoshinaga Y."/>
            <person name="Zwiers L.-H."/>
            <person name="Turgeon B."/>
            <person name="Goodwin S."/>
            <person name="Spatafora J."/>
            <person name="Crous P."/>
            <person name="Grigoriev I."/>
        </authorList>
    </citation>
    <scope>NUCLEOTIDE SEQUENCE</scope>
    <source>
        <strain evidence="1">CBS 262.69</strain>
    </source>
</reference>
<evidence type="ECO:0000313" key="1">
    <source>
        <dbReference type="EMBL" id="KAF2399615.1"/>
    </source>
</evidence>
<protein>
    <submittedName>
        <fullName evidence="1">Uncharacterized protein</fullName>
    </submittedName>
</protein>